<organism evidence="1 2">
    <name type="scientific">Prevotella nigrescens</name>
    <dbReference type="NCBI Taxonomy" id="28133"/>
    <lineage>
        <taxon>Bacteria</taxon>
        <taxon>Pseudomonadati</taxon>
        <taxon>Bacteroidota</taxon>
        <taxon>Bacteroidia</taxon>
        <taxon>Bacteroidales</taxon>
        <taxon>Prevotellaceae</taxon>
        <taxon>Prevotella</taxon>
    </lineage>
</organism>
<dbReference type="InterPro" id="IPR021615">
    <property type="entry name" value="Omp28"/>
</dbReference>
<sequence>MNAIRKYIFLSIFASLPFTGGGLFAQSASEGVFKLKTLPSSNQSIKAPEAKDKMHIGYCTTEASRGLIAQITGSHKYHAAAYFPSDVLNKYVGDKIESIEFAISPKRGNLAEYFICTDLKDMQGTTLAQGASTTYKEGWNKMSFKNPVTIKKNMNLYIGYILYLEDGEDYDCLLFDESRYAVPGGNWYGYDMNWFSNTNGIGKNICIRAVVSGNTVPNNDVSLMKLTSDDGGEYVEQNKPKSYIAYIQNNGTTPVNSLTVTVSAKGLQSKEVVLNGFNVPNNEPQKIKLDNISIPAEGNFTASFTITKVNGATDPDMKDNSAERKGFSFKEGTGPVERSVLFEEFTSEGYNECTTADEVYTDILGSREDVVRVKHHLDYKQHKDQFRIPEETEYEQLYGKSKTFVPAIAVDRIIVSGLEDPGPAYFIADGEAVTKLVDLAKNVYSFVTLKAEPKVNGTQMNVKVSGHAGTNEMPLQTDLRLTTWLVEDGISSKQQQGKDTYIQNGVLRAVLSSNAWGDALDISKYDFEKTYSVKIKPDWNIKNMRIVSFVNNYNEDVEKRTIYNTTQAPCVDPTGITSHTMTTNDKAFYVVNGKILMSKGWKLAGIYDISGRSVNVNLLKDGLYILKATNGKDTITQKVCITH</sequence>
<dbReference type="InterPro" id="IPR013783">
    <property type="entry name" value="Ig-like_fold"/>
</dbReference>
<proteinExistence type="predicted"/>
<dbReference type="Proteomes" id="UP000787419">
    <property type="component" value="Unassembled WGS sequence"/>
</dbReference>
<protein>
    <submittedName>
        <fullName evidence="1">Omp28-related outer membrane protein</fullName>
    </submittedName>
</protein>
<gene>
    <name evidence="1" type="ORF">HXN55_01900</name>
</gene>
<dbReference type="EMBL" id="JABZTM010000011">
    <property type="protein sequence ID" value="MBF1446131.1"/>
    <property type="molecule type" value="Genomic_DNA"/>
</dbReference>
<evidence type="ECO:0000313" key="1">
    <source>
        <dbReference type="EMBL" id="MBF1446131.1"/>
    </source>
</evidence>
<dbReference type="GeneID" id="67365440"/>
<dbReference type="Pfam" id="PF11551">
    <property type="entry name" value="Omp28"/>
    <property type="match status" value="1"/>
</dbReference>
<comment type="caution">
    <text evidence="1">The sequence shown here is derived from an EMBL/GenBank/DDBJ whole genome shotgun (WGS) entry which is preliminary data.</text>
</comment>
<name>A0A9D5WUY6_9BACT</name>
<reference evidence="1" key="1">
    <citation type="submission" date="2020-04" db="EMBL/GenBank/DDBJ databases">
        <title>Deep metagenomics examines the oral microbiome during advanced dental caries in children, revealing novel taxa and co-occurrences with host molecules.</title>
        <authorList>
            <person name="Baker J.L."/>
            <person name="Morton J.T."/>
            <person name="Dinis M."/>
            <person name="Alvarez R."/>
            <person name="Tran N.C."/>
            <person name="Knight R."/>
            <person name="Edlund A."/>
        </authorList>
    </citation>
    <scope>NUCLEOTIDE SEQUENCE</scope>
    <source>
        <strain evidence="1">JCVI_32_bin.50</strain>
    </source>
</reference>
<accession>A0A9D5WUY6</accession>
<evidence type="ECO:0000313" key="2">
    <source>
        <dbReference type="Proteomes" id="UP000787419"/>
    </source>
</evidence>
<dbReference type="AlphaFoldDB" id="A0A9D5WUY6"/>
<dbReference type="RefSeq" id="WP_004362556.1">
    <property type="nucleotide sequence ID" value="NZ_CAJPQZ010000018.1"/>
</dbReference>
<dbReference type="Gene3D" id="2.60.40.10">
    <property type="entry name" value="Immunoglobulins"/>
    <property type="match status" value="1"/>
</dbReference>